<gene>
    <name evidence="6" type="ORF">AX760_20860</name>
</gene>
<keyword evidence="3" id="KW-0238">DNA-binding</keyword>
<dbReference type="AlphaFoldDB" id="A0A657LQJ8"/>
<evidence type="ECO:0000313" key="7">
    <source>
        <dbReference type="Proteomes" id="UP000182661"/>
    </source>
</evidence>
<dbReference type="EMBL" id="LSRP01000102">
    <property type="protein sequence ID" value="OJF93987.1"/>
    <property type="molecule type" value="Genomic_DNA"/>
</dbReference>
<dbReference type="Pfam" id="PF00126">
    <property type="entry name" value="HTH_1"/>
    <property type="match status" value="1"/>
</dbReference>
<organism evidence="6 7">
    <name type="scientific">Pararhizobium antarcticum</name>
    <dbReference type="NCBI Taxonomy" id="1798805"/>
    <lineage>
        <taxon>Bacteria</taxon>
        <taxon>Pseudomonadati</taxon>
        <taxon>Pseudomonadota</taxon>
        <taxon>Alphaproteobacteria</taxon>
        <taxon>Hyphomicrobiales</taxon>
        <taxon>Rhizobiaceae</taxon>
        <taxon>Rhizobium/Agrobacterium group</taxon>
        <taxon>Pararhizobium</taxon>
    </lineage>
</organism>
<comment type="similarity">
    <text evidence="1">Belongs to the LysR transcriptional regulatory family.</text>
</comment>
<dbReference type="RefSeq" id="WP_071834330.1">
    <property type="nucleotide sequence ID" value="NZ_LSRP01000102.1"/>
</dbReference>
<accession>A0A657LQJ8</accession>
<proteinExistence type="inferred from homology"/>
<dbReference type="PROSITE" id="PS50931">
    <property type="entry name" value="HTH_LYSR"/>
    <property type="match status" value="1"/>
</dbReference>
<dbReference type="Pfam" id="PF03466">
    <property type="entry name" value="LysR_substrate"/>
    <property type="match status" value="1"/>
</dbReference>
<dbReference type="PANTHER" id="PTHR30537">
    <property type="entry name" value="HTH-TYPE TRANSCRIPTIONAL REGULATOR"/>
    <property type="match status" value="1"/>
</dbReference>
<dbReference type="SUPFAM" id="SSF53850">
    <property type="entry name" value="Periplasmic binding protein-like II"/>
    <property type="match status" value="1"/>
</dbReference>
<dbReference type="SUPFAM" id="SSF46785">
    <property type="entry name" value="Winged helix' DNA-binding domain"/>
    <property type="match status" value="1"/>
</dbReference>
<dbReference type="Proteomes" id="UP000182661">
    <property type="component" value="Unassembled WGS sequence"/>
</dbReference>
<dbReference type="GO" id="GO:0043565">
    <property type="term" value="F:sequence-specific DNA binding"/>
    <property type="evidence" value="ECO:0007669"/>
    <property type="project" value="TreeGrafter"/>
</dbReference>
<reference evidence="6 7" key="1">
    <citation type="submission" date="2016-02" db="EMBL/GenBank/DDBJ databases">
        <title>Genome sequencing of a beta-galactosidase producing bacteria Rhizobium sp. 59.</title>
        <authorList>
            <person name="Wang D."/>
            <person name="Kot W."/>
            <person name="Qin Y."/>
            <person name="Hansen L."/>
            <person name="Naqvi K."/>
            <person name="Rensing C."/>
        </authorList>
    </citation>
    <scope>NUCLEOTIDE SEQUENCE [LARGE SCALE GENOMIC DNA]</scope>
    <source>
        <strain evidence="6 7">59</strain>
    </source>
</reference>
<name>A0A657LQJ8_9HYPH</name>
<dbReference type="InterPro" id="IPR036390">
    <property type="entry name" value="WH_DNA-bd_sf"/>
</dbReference>
<keyword evidence="2" id="KW-0805">Transcription regulation</keyword>
<dbReference type="PRINTS" id="PR00039">
    <property type="entry name" value="HTHLYSR"/>
</dbReference>
<dbReference type="PANTHER" id="PTHR30537:SF3">
    <property type="entry name" value="TRANSCRIPTIONAL REGULATORY PROTEIN"/>
    <property type="match status" value="1"/>
</dbReference>
<dbReference type="GO" id="GO:0006351">
    <property type="term" value="P:DNA-templated transcription"/>
    <property type="evidence" value="ECO:0007669"/>
    <property type="project" value="TreeGrafter"/>
</dbReference>
<sequence length="308" mass="33947">MEKTRRPSGTFDLSAIDWTLIRSFAAVVRTGNLTRAARLLRTTQPTVGRHIRKLEDLTGDVLFDRIPGGFRPTARATELYETAKTLDDAVAAFSRSLRGERPGLVGPVRLTTSQIFGSEIMPAVLCDLLHRHPQLEIELSVRDDADNLLRREADIAVRFFRPTQEDLIAVNLGQLSMGLFASRAYFARTGLPLPLTPADIKGHLVIGEEHALRAIAFGVERSVPIGKGDVRFRAASMPCQMAALRAGIGIGPVFTWIAGRDPDLIRIFPEIAVASLPMWIVAHDDLNRSPRMRAVFDHLVASLSPMAE</sequence>
<evidence type="ECO:0000256" key="1">
    <source>
        <dbReference type="ARBA" id="ARBA00009437"/>
    </source>
</evidence>
<keyword evidence="4" id="KW-0804">Transcription</keyword>
<evidence type="ECO:0000259" key="5">
    <source>
        <dbReference type="PROSITE" id="PS50931"/>
    </source>
</evidence>
<comment type="caution">
    <text evidence="6">The sequence shown here is derived from an EMBL/GenBank/DDBJ whole genome shotgun (WGS) entry which is preliminary data.</text>
</comment>
<feature type="domain" description="HTH lysR-type" evidence="5">
    <location>
        <begin position="16"/>
        <end position="73"/>
    </location>
</feature>
<dbReference type="InterPro" id="IPR036388">
    <property type="entry name" value="WH-like_DNA-bd_sf"/>
</dbReference>
<evidence type="ECO:0000256" key="2">
    <source>
        <dbReference type="ARBA" id="ARBA00023015"/>
    </source>
</evidence>
<dbReference type="InterPro" id="IPR058163">
    <property type="entry name" value="LysR-type_TF_proteobact-type"/>
</dbReference>
<dbReference type="InterPro" id="IPR005119">
    <property type="entry name" value="LysR_subst-bd"/>
</dbReference>
<keyword evidence="7" id="KW-1185">Reference proteome</keyword>
<evidence type="ECO:0000256" key="4">
    <source>
        <dbReference type="ARBA" id="ARBA00023163"/>
    </source>
</evidence>
<protein>
    <recommendedName>
        <fullName evidence="5">HTH lysR-type domain-containing protein</fullName>
    </recommendedName>
</protein>
<evidence type="ECO:0000256" key="3">
    <source>
        <dbReference type="ARBA" id="ARBA00023125"/>
    </source>
</evidence>
<dbReference type="Gene3D" id="3.40.190.290">
    <property type="match status" value="1"/>
</dbReference>
<dbReference type="Gene3D" id="1.10.10.10">
    <property type="entry name" value="Winged helix-like DNA-binding domain superfamily/Winged helix DNA-binding domain"/>
    <property type="match status" value="1"/>
</dbReference>
<dbReference type="GO" id="GO:0003700">
    <property type="term" value="F:DNA-binding transcription factor activity"/>
    <property type="evidence" value="ECO:0007669"/>
    <property type="project" value="InterPro"/>
</dbReference>
<evidence type="ECO:0000313" key="6">
    <source>
        <dbReference type="EMBL" id="OJF93987.1"/>
    </source>
</evidence>
<dbReference type="InterPro" id="IPR000847">
    <property type="entry name" value="LysR_HTH_N"/>
</dbReference>